<keyword evidence="2" id="KW-0378">Hydrolase</keyword>
<keyword evidence="3" id="KW-0694">RNA-binding</keyword>
<organism evidence="5">
    <name type="scientific">Salvia splendens</name>
    <name type="common">Scarlet sage</name>
    <dbReference type="NCBI Taxonomy" id="180675"/>
    <lineage>
        <taxon>Eukaryota</taxon>
        <taxon>Viridiplantae</taxon>
        <taxon>Streptophyta</taxon>
        <taxon>Embryophyta</taxon>
        <taxon>Tracheophyta</taxon>
        <taxon>Spermatophyta</taxon>
        <taxon>Magnoliopsida</taxon>
        <taxon>eudicotyledons</taxon>
        <taxon>Gunneridae</taxon>
        <taxon>Pentapetalae</taxon>
        <taxon>asterids</taxon>
        <taxon>lamiids</taxon>
        <taxon>Lamiales</taxon>
        <taxon>Lamiaceae</taxon>
        <taxon>Nepetoideae</taxon>
        <taxon>Mentheae</taxon>
        <taxon>Salviinae</taxon>
        <taxon>Salvia</taxon>
        <taxon>Salvia subgen. Calosphace</taxon>
        <taxon>core Calosphace</taxon>
    </lineage>
</organism>
<dbReference type="Proteomes" id="UP000298416">
    <property type="component" value="Unassembled WGS sequence"/>
</dbReference>
<dbReference type="InterPro" id="IPR036866">
    <property type="entry name" value="RibonucZ/Hydroxyglut_hydro"/>
</dbReference>
<dbReference type="PANTHER" id="PTHR43694:SF1">
    <property type="entry name" value="RIBONUCLEASE J"/>
    <property type="match status" value="1"/>
</dbReference>
<sequence length="526" mass="58146">MAALSAISLCPNKLFWCQPKPRRRFITCCVSVPSVKGTRGSTVPNRRYGRREGAGKSMEDSVKRKMEQFYEGSDGPPLRILPIGGLGEIGMNCMLVGNYDRYILIDAGIMFPDYDELGIQKIIPDTTFIKKWSHKIEAVVITHGHEDHIGALPWVIPALDSHTPIFASSFTMELIKKRLKEFGMFLPSRLKVFNTRRRFVAGPFEVEPIRVTHSIPDCCGLVFRCADGTILHTGDWKIDEAPLDGNVFDREALEELSKEGVTLMMSDSTNVLSPGRTLSETVVADSLLRHISAAKGRVITTQFASNIHRLGSVKAAADLTGRKLVFVGMSLRTYLDAAWKDGKAPIDPSTLVKVEDIDAYAPKDLLIVTTGSQAEPRAALNLASHGSSHSLKLNKDDLILYSAKVKDILIDLRLIKISKFLIISYDEKGSKTMLVQDARALVAMSSSNVEAGFAKLQGEDFEYFQRRRFAFEVLDKNGCFVEGVLHLPGNPPVKLDSKYLLQIGDKEFYFLLPVRSILGGPIGGAA</sequence>
<evidence type="ECO:0000313" key="5">
    <source>
        <dbReference type="EMBL" id="KAG6401887.1"/>
    </source>
</evidence>
<dbReference type="InterPro" id="IPR001279">
    <property type="entry name" value="Metallo-B-lactamas"/>
</dbReference>
<evidence type="ECO:0000256" key="1">
    <source>
        <dbReference type="ARBA" id="ARBA00022722"/>
    </source>
</evidence>
<dbReference type="SMART" id="SM00849">
    <property type="entry name" value="Lactamase_B"/>
    <property type="match status" value="1"/>
</dbReference>
<dbReference type="Gene3D" id="3.40.50.10710">
    <property type="entry name" value="Metallo-hydrolase/oxidoreductase"/>
    <property type="match status" value="1"/>
</dbReference>
<comment type="caution">
    <text evidence="5">The sequence shown here is derived from an EMBL/GenBank/DDBJ whole genome shotgun (WGS) entry which is preliminary data.</text>
</comment>
<accession>A0A8X8WW25</accession>
<keyword evidence="1" id="KW-0540">Nuclease</keyword>
<proteinExistence type="predicted"/>
<dbReference type="InterPro" id="IPR055132">
    <property type="entry name" value="RNase_J_b_CASP"/>
</dbReference>
<dbReference type="InterPro" id="IPR042173">
    <property type="entry name" value="RNase_J_2"/>
</dbReference>
<dbReference type="GO" id="GO:0003723">
    <property type="term" value="F:RNA binding"/>
    <property type="evidence" value="ECO:0007669"/>
    <property type="project" value="UniProtKB-KW"/>
</dbReference>
<gene>
    <name evidence="5" type="ORF">SASPL_138755</name>
</gene>
<dbReference type="GO" id="GO:0004527">
    <property type="term" value="F:exonuclease activity"/>
    <property type="evidence" value="ECO:0007669"/>
    <property type="project" value="UniProtKB-KW"/>
</dbReference>
<reference evidence="5" key="2">
    <citation type="submission" date="2020-08" db="EMBL/GenBank/DDBJ databases">
        <title>Plant Genome Project.</title>
        <authorList>
            <person name="Zhang R.-G."/>
        </authorList>
    </citation>
    <scope>NUCLEOTIDE SEQUENCE</scope>
    <source>
        <strain evidence="5">Huo1</strain>
        <tissue evidence="5">Leaf</tissue>
    </source>
</reference>
<dbReference type="Gene3D" id="3.60.15.10">
    <property type="entry name" value="Ribonuclease Z/Hydroxyacylglutathione hydrolase-like"/>
    <property type="match status" value="1"/>
</dbReference>
<reference evidence="5" key="1">
    <citation type="submission" date="2018-01" db="EMBL/GenBank/DDBJ databases">
        <authorList>
            <person name="Mao J.F."/>
        </authorList>
    </citation>
    <scope>NUCLEOTIDE SEQUENCE</scope>
    <source>
        <strain evidence="5">Huo1</strain>
        <tissue evidence="5">Leaf</tissue>
    </source>
</reference>
<evidence type="ECO:0000256" key="3">
    <source>
        <dbReference type="ARBA" id="ARBA00022884"/>
    </source>
</evidence>
<keyword evidence="6" id="KW-1185">Reference proteome</keyword>
<dbReference type="Pfam" id="PF22505">
    <property type="entry name" value="RNase_J_b_CASP"/>
    <property type="match status" value="1"/>
</dbReference>
<dbReference type="EMBL" id="PNBA02000014">
    <property type="protein sequence ID" value="KAG6401887.1"/>
    <property type="molecule type" value="Genomic_DNA"/>
</dbReference>
<dbReference type="PANTHER" id="PTHR43694">
    <property type="entry name" value="RIBONUCLEASE J"/>
    <property type="match status" value="1"/>
</dbReference>
<protein>
    <recommendedName>
        <fullName evidence="4">Metallo-beta-lactamase domain-containing protein</fullName>
    </recommendedName>
</protein>
<dbReference type="SUPFAM" id="SSF56281">
    <property type="entry name" value="Metallo-hydrolase/oxidoreductase"/>
    <property type="match status" value="1"/>
</dbReference>
<evidence type="ECO:0000259" key="4">
    <source>
        <dbReference type="SMART" id="SM00849"/>
    </source>
</evidence>
<evidence type="ECO:0000313" key="6">
    <source>
        <dbReference type="Proteomes" id="UP000298416"/>
    </source>
</evidence>
<evidence type="ECO:0000256" key="2">
    <source>
        <dbReference type="ARBA" id="ARBA00022839"/>
    </source>
</evidence>
<feature type="domain" description="Metallo-beta-lactamase" evidence="4">
    <location>
        <begin position="90"/>
        <end position="287"/>
    </location>
</feature>
<dbReference type="Pfam" id="PF12706">
    <property type="entry name" value="Lactamase_B_2"/>
    <property type="match status" value="1"/>
</dbReference>
<name>A0A8X8WW25_SALSN</name>
<dbReference type="CDD" id="cd07714">
    <property type="entry name" value="RNaseJ_MBL-fold"/>
    <property type="match status" value="1"/>
</dbReference>
<keyword evidence="2" id="KW-0269">Exonuclease</keyword>
<dbReference type="AlphaFoldDB" id="A0A8X8WW25"/>